<proteinExistence type="predicted"/>
<keyword evidence="2" id="KW-1185">Reference proteome</keyword>
<gene>
    <name evidence="1" type="ORF">DHf2319_05205</name>
</gene>
<evidence type="ECO:0000313" key="1">
    <source>
        <dbReference type="EMBL" id="UOD51287.1"/>
    </source>
</evidence>
<sequence>MTITGRQLLASASIILIALTTLGLAGCAPLAPGNAAPSTEQSQQQSAVKGFFEQVLNANVYGLPTDTALEQFKPWISPALFQRFEQAQVQQTLDLARHQGTEPPMLQGSPFVSLFEGATGVVAVTPAQAPDTWAVSLVYRANAGQSTTTVQWTDTVALTQQDGRWVVNDVIFGGQWDFAKRGRLSELLDSVRAAGS</sequence>
<dbReference type="EMBL" id="CP063982">
    <property type="protein sequence ID" value="UOD51287.1"/>
    <property type="molecule type" value="Genomic_DNA"/>
</dbReference>
<protein>
    <recommendedName>
        <fullName evidence="3">DUF3828 domain-containing protein</fullName>
    </recommendedName>
</protein>
<dbReference type="Proteomes" id="UP000831607">
    <property type="component" value="Chromosome"/>
</dbReference>
<name>A0ABY4ALZ0_9BURK</name>
<reference evidence="1 2" key="1">
    <citation type="submission" date="2020-11" db="EMBL/GenBank/DDBJ databases">
        <title>Algicoccus daihaiensis sp.nov., isolated from Daihai Lake in Inner Mongolia.</title>
        <authorList>
            <person name="Kai J."/>
        </authorList>
    </citation>
    <scope>NUCLEOTIDE SEQUENCE [LARGE SCALE GENOMIC DNA]</scope>
    <source>
        <strain evidence="2">f23</strain>
    </source>
</reference>
<evidence type="ECO:0008006" key="3">
    <source>
        <dbReference type="Google" id="ProtNLM"/>
    </source>
</evidence>
<evidence type="ECO:0000313" key="2">
    <source>
        <dbReference type="Proteomes" id="UP000831607"/>
    </source>
</evidence>
<accession>A0ABY4ALZ0</accession>
<organism evidence="1 2">
    <name type="scientific">Orrella daihaiensis</name>
    <dbReference type="NCBI Taxonomy" id="2782176"/>
    <lineage>
        <taxon>Bacteria</taxon>
        <taxon>Pseudomonadati</taxon>
        <taxon>Pseudomonadota</taxon>
        <taxon>Betaproteobacteria</taxon>
        <taxon>Burkholderiales</taxon>
        <taxon>Alcaligenaceae</taxon>
        <taxon>Orrella</taxon>
    </lineage>
</organism>
<dbReference type="RefSeq" id="WP_243479753.1">
    <property type="nucleotide sequence ID" value="NZ_CP063982.1"/>
</dbReference>
<dbReference type="PROSITE" id="PS51257">
    <property type="entry name" value="PROKAR_LIPOPROTEIN"/>
    <property type="match status" value="1"/>
</dbReference>